<feature type="transmembrane region" description="Helical" evidence="8">
    <location>
        <begin position="404"/>
        <end position="424"/>
    </location>
</feature>
<dbReference type="GO" id="GO:0022857">
    <property type="term" value="F:transmembrane transporter activity"/>
    <property type="evidence" value="ECO:0007669"/>
    <property type="project" value="InterPro"/>
</dbReference>
<keyword evidence="5 8" id="KW-1133">Transmembrane helix</keyword>
<proteinExistence type="predicted"/>
<feature type="transmembrane region" description="Helical" evidence="8">
    <location>
        <begin position="201"/>
        <end position="221"/>
    </location>
</feature>
<dbReference type="Gene3D" id="1.20.1250.20">
    <property type="entry name" value="MFS general substrate transporter like domains"/>
    <property type="match status" value="1"/>
</dbReference>
<evidence type="ECO:0000256" key="1">
    <source>
        <dbReference type="ARBA" id="ARBA00004651"/>
    </source>
</evidence>
<feature type="transmembrane region" description="Helical" evidence="8">
    <location>
        <begin position="52"/>
        <end position="72"/>
    </location>
</feature>
<feature type="transmembrane region" description="Helical" evidence="8">
    <location>
        <begin position="307"/>
        <end position="325"/>
    </location>
</feature>
<evidence type="ECO:0000256" key="3">
    <source>
        <dbReference type="ARBA" id="ARBA00022475"/>
    </source>
</evidence>
<feature type="transmembrane region" description="Helical" evidence="8">
    <location>
        <begin position="456"/>
        <end position="479"/>
    </location>
</feature>
<dbReference type="AlphaFoldDB" id="A0A1V9ACW8"/>
<reference evidence="10 11" key="1">
    <citation type="submission" date="2017-02" db="EMBL/GenBank/DDBJ databases">
        <title>Draft genome of Saccharomonospora sp. 154.</title>
        <authorList>
            <person name="Alonso-Carmona G.S."/>
            <person name="De La Haba R."/>
            <person name="Vera-Gargallo B."/>
            <person name="Sandoval-Trujillo A.H."/>
            <person name="Ramirez-Duran N."/>
            <person name="Ventosa A."/>
        </authorList>
    </citation>
    <scope>NUCLEOTIDE SEQUENCE [LARGE SCALE GENOMIC DNA]</scope>
    <source>
        <strain evidence="10 11">LRS4.154</strain>
    </source>
</reference>
<sequence>MRPNPTAAGAREWTALAVLTLPALLLSIDNTVLVLALPELSADLRPSPTQQLWIMDSYGFLIAGFLVTMGALGDRVGRRRVLLTGAAAFGVASVVAAYSGSAEMLIAARMALGIAAATLMPSSLALLTTVFVDAKQRGLAVGVFIGGFMAGAALGPLVGGALLESFWWGAVFLVNVPVMLLLLLVGPALLPEGRGSGTGSLDPLSVLLSLATVLPVVYGLKELATEPGVLAVVALLAGLVTGAVFVRRQRRLAEPLLDLRLLERPAVRAVVGLSVAVMLVQGGAYLLMGQFLQLVRGLTPWESGLVLVAPALALVAGSLLSPVLARRWRPGTVLACGLAVAAAGFAGLATVDVTGSLTMTVVALAVAFGGMAPVGALGADLVLGSAPPSRAGGASSVVETAGELGIALGMAALGTVSAVLYRSALAPSEGAGTLADVVADAGASPAAALLPAAREAFTGALATVAVGIAVLCVVLAAVVPRALRTVAPVGATPDTTDTADTAADTADARAE</sequence>
<protein>
    <submittedName>
        <fullName evidence="10">MFS transporter</fullName>
    </submittedName>
</protein>
<keyword evidence="11" id="KW-1185">Reference proteome</keyword>
<feature type="compositionally biased region" description="Low complexity" evidence="7">
    <location>
        <begin position="489"/>
        <end position="505"/>
    </location>
</feature>
<dbReference type="InterPro" id="IPR036259">
    <property type="entry name" value="MFS_trans_sf"/>
</dbReference>
<feature type="transmembrane region" description="Helical" evidence="8">
    <location>
        <begin position="106"/>
        <end position="132"/>
    </location>
</feature>
<comment type="caution">
    <text evidence="10">The sequence shown here is derived from an EMBL/GenBank/DDBJ whole genome shotgun (WGS) entry which is preliminary data.</text>
</comment>
<accession>A0A1V9ACW8</accession>
<dbReference type="Pfam" id="PF07690">
    <property type="entry name" value="MFS_1"/>
    <property type="match status" value="1"/>
</dbReference>
<dbReference type="PANTHER" id="PTHR42718">
    <property type="entry name" value="MAJOR FACILITATOR SUPERFAMILY MULTIDRUG TRANSPORTER MFSC"/>
    <property type="match status" value="1"/>
</dbReference>
<keyword evidence="3" id="KW-1003">Cell membrane</keyword>
<dbReference type="RefSeq" id="WP_139794699.1">
    <property type="nucleotide sequence ID" value="NZ_MWIH01000002.1"/>
</dbReference>
<dbReference type="CDD" id="cd17321">
    <property type="entry name" value="MFS_MMR_MDR_like"/>
    <property type="match status" value="1"/>
</dbReference>
<organism evidence="10 11">
    <name type="scientific">Saccharomonospora piscinae</name>
    <dbReference type="NCBI Taxonomy" id="687388"/>
    <lineage>
        <taxon>Bacteria</taxon>
        <taxon>Bacillati</taxon>
        <taxon>Actinomycetota</taxon>
        <taxon>Actinomycetes</taxon>
        <taxon>Pseudonocardiales</taxon>
        <taxon>Pseudonocardiaceae</taxon>
        <taxon>Saccharomonospora</taxon>
    </lineage>
</organism>
<evidence type="ECO:0000256" key="4">
    <source>
        <dbReference type="ARBA" id="ARBA00022692"/>
    </source>
</evidence>
<name>A0A1V9ACW8_SACPI</name>
<dbReference type="EMBL" id="MWIH01000002">
    <property type="protein sequence ID" value="OQO94940.1"/>
    <property type="molecule type" value="Genomic_DNA"/>
</dbReference>
<evidence type="ECO:0000256" key="6">
    <source>
        <dbReference type="ARBA" id="ARBA00023136"/>
    </source>
</evidence>
<gene>
    <name evidence="10" type="ORF">B1813_02395</name>
</gene>
<dbReference type="GO" id="GO:0005886">
    <property type="term" value="C:plasma membrane"/>
    <property type="evidence" value="ECO:0007669"/>
    <property type="project" value="UniProtKB-SubCell"/>
</dbReference>
<evidence type="ECO:0000313" key="10">
    <source>
        <dbReference type="EMBL" id="OQO94940.1"/>
    </source>
</evidence>
<evidence type="ECO:0000313" key="11">
    <source>
        <dbReference type="Proteomes" id="UP000192591"/>
    </source>
</evidence>
<dbReference type="STRING" id="1962155.B1813_02395"/>
<evidence type="ECO:0000256" key="2">
    <source>
        <dbReference type="ARBA" id="ARBA00022448"/>
    </source>
</evidence>
<dbReference type="SUPFAM" id="SSF103473">
    <property type="entry name" value="MFS general substrate transporter"/>
    <property type="match status" value="1"/>
</dbReference>
<feature type="transmembrane region" description="Helical" evidence="8">
    <location>
        <begin position="332"/>
        <end position="351"/>
    </location>
</feature>
<dbReference type="PANTHER" id="PTHR42718:SF47">
    <property type="entry name" value="METHYL VIOLOGEN RESISTANCE PROTEIN SMVA"/>
    <property type="match status" value="1"/>
</dbReference>
<evidence type="ECO:0000256" key="8">
    <source>
        <dbReference type="SAM" id="Phobius"/>
    </source>
</evidence>
<feature type="domain" description="Major facilitator superfamily (MFS) profile" evidence="9">
    <location>
        <begin position="15"/>
        <end position="484"/>
    </location>
</feature>
<dbReference type="Proteomes" id="UP000192591">
    <property type="component" value="Unassembled WGS sequence"/>
</dbReference>
<evidence type="ECO:0000259" key="9">
    <source>
        <dbReference type="PROSITE" id="PS50850"/>
    </source>
</evidence>
<feature type="transmembrane region" description="Helical" evidence="8">
    <location>
        <begin position="81"/>
        <end position="100"/>
    </location>
</feature>
<evidence type="ECO:0000256" key="7">
    <source>
        <dbReference type="SAM" id="MobiDB-lite"/>
    </source>
</evidence>
<feature type="transmembrane region" description="Helical" evidence="8">
    <location>
        <begin position="227"/>
        <end position="246"/>
    </location>
</feature>
<dbReference type="InterPro" id="IPR020846">
    <property type="entry name" value="MFS_dom"/>
</dbReference>
<comment type="subcellular location">
    <subcellularLocation>
        <location evidence="1">Cell membrane</location>
        <topology evidence="1">Multi-pass membrane protein</topology>
    </subcellularLocation>
</comment>
<keyword evidence="2" id="KW-0813">Transport</keyword>
<feature type="region of interest" description="Disordered" evidence="7">
    <location>
        <begin position="489"/>
        <end position="511"/>
    </location>
</feature>
<dbReference type="Gene3D" id="1.20.1720.10">
    <property type="entry name" value="Multidrug resistance protein D"/>
    <property type="match status" value="1"/>
</dbReference>
<dbReference type="PROSITE" id="PS50850">
    <property type="entry name" value="MFS"/>
    <property type="match status" value="1"/>
</dbReference>
<evidence type="ECO:0000256" key="5">
    <source>
        <dbReference type="ARBA" id="ARBA00022989"/>
    </source>
</evidence>
<feature type="transmembrane region" description="Helical" evidence="8">
    <location>
        <begin position="266"/>
        <end position="287"/>
    </location>
</feature>
<feature type="transmembrane region" description="Helical" evidence="8">
    <location>
        <begin position="165"/>
        <end position="189"/>
    </location>
</feature>
<keyword evidence="4 8" id="KW-0812">Transmembrane</keyword>
<feature type="transmembrane region" description="Helical" evidence="8">
    <location>
        <begin position="357"/>
        <end position="383"/>
    </location>
</feature>
<dbReference type="InterPro" id="IPR011701">
    <property type="entry name" value="MFS"/>
</dbReference>
<feature type="transmembrane region" description="Helical" evidence="8">
    <location>
        <begin position="139"/>
        <end position="159"/>
    </location>
</feature>
<keyword evidence="6 8" id="KW-0472">Membrane</keyword>